<dbReference type="Pfam" id="PF03551">
    <property type="entry name" value="PadR"/>
    <property type="match status" value="1"/>
</dbReference>
<evidence type="ECO:0000313" key="3">
    <source>
        <dbReference type="EMBL" id="TWP45149.1"/>
    </source>
</evidence>
<comment type="caution">
    <text evidence="3">The sequence shown here is derived from an EMBL/GenBank/DDBJ whole genome shotgun (WGS) entry which is preliminary data.</text>
</comment>
<organism evidence="3 4">
    <name type="scientific">Lentzea tibetensis</name>
    <dbReference type="NCBI Taxonomy" id="2591470"/>
    <lineage>
        <taxon>Bacteria</taxon>
        <taxon>Bacillati</taxon>
        <taxon>Actinomycetota</taxon>
        <taxon>Actinomycetes</taxon>
        <taxon>Pseudonocardiales</taxon>
        <taxon>Pseudonocardiaceae</taxon>
        <taxon>Lentzea</taxon>
    </lineage>
</organism>
<proteinExistence type="predicted"/>
<evidence type="ECO:0000259" key="2">
    <source>
        <dbReference type="Pfam" id="PF03551"/>
    </source>
</evidence>
<dbReference type="InterPro" id="IPR005149">
    <property type="entry name" value="Tscrpt_reg_PadR_N"/>
</dbReference>
<dbReference type="AlphaFoldDB" id="A0A563EG27"/>
<gene>
    <name evidence="3" type="ORF">FKR81_40020</name>
</gene>
<feature type="compositionally biased region" description="Basic residues" evidence="1">
    <location>
        <begin position="9"/>
        <end position="19"/>
    </location>
</feature>
<dbReference type="InterPro" id="IPR036390">
    <property type="entry name" value="WH_DNA-bd_sf"/>
</dbReference>
<sequence>MRRHMNEHMHRHGHGHHLRGFGGREGFGGGGGFRGGPGHGHGPGFGHGHGFGEGRGRGRGRQRRGQMRAAVLHLLAERPMHGYEMIQEIARRTDGQWTPSPGSIYPTLQMLADEGFVTSTEEGGKKLFSLTDIGTTEGEAAPWDVLSFQLDPVDGELRSAVRLLGSAMEQISHAGTSAQKARAAQLYNELRRKLYSILSEES</sequence>
<reference evidence="3 4" key="1">
    <citation type="submission" date="2019-07" db="EMBL/GenBank/DDBJ databases">
        <title>Lentzea xizangensis sp. nov., isolated from Qinghai-Tibetan Plateau Soils.</title>
        <authorList>
            <person name="Huang J."/>
        </authorList>
    </citation>
    <scope>NUCLEOTIDE SEQUENCE [LARGE SCALE GENOMIC DNA]</scope>
    <source>
        <strain evidence="3 4">FXJ1.1311</strain>
    </source>
</reference>
<protein>
    <submittedName>
        <fullName evidence="3">PadR family transcriptional regulator</fullName>
    </submittedName>
</protein>
<evidence type="ECO:0000313" key="4">
    <source>
        <dbReference type="Proteomes" id="UP000316639"/>
    </source>
</evidence>
<dbReference type="CDD" id="cd00090">
    <property type="entry name" value="HTH_ARSR"/>
    <property type="match status" value="1"/>
</dbReference>
<dbReference type="OrthoDB" id="1683430at2"/>
<dbReference type="Gene3D" id="1.10.10.10">
    <property type="entry name" value="Winged helix-like DNA-binding domain superfamily/Winged helix DNA-binding domain"/>
    <property type="match status" value="1"/>
</dbReference>
<accession>A0A563EG27</accession>
<dbReference type="InterPro" id="IPR036388">
    <property type="entry name" value="WH-like_DNA-bd_sf"/>
</dbReference>
<dbReference type="EMBL" id="VOBR01000044">
    <property type="protein sequence ID" value="TWP45149.1"/>
    <property type="molecule type" value="Genomic_DNA"/>
</dbReference>
<name>A0A563EG27_9PSEU</name>
<evidence type="ECO:0000256" key="1">
    <source>
        <dbReference type="SAM" id="MobiDB-lite"/>
    </source>
</evidence>
<dbReference type="InterPro" id="IPR011991">
    <property type="entry name" value="ArsR-like_HTH"/>
</dbReference>
<keyword evidence="4" id="KW-1185">Reference proteome</keyword>
<dbReference type="Proteomes" id="UP000316639">
    <property type="component" value="Unassembled WGS sequence"/>
</dbReference>
<feature type="compositionally biased region" description="Gly residues" evidence="1">
    <location>
        <begin position="20"/>
        <end position="49"/>
    </location>
</feature>
<dbReference type="PANTHER" id="PTHR43252">
    <property type="entry name" value="TRANSCRIPTIONAL REGULATOR YQJI"/>
    <property type="match status" value="1"/>
</dbReference>
<dbReference type="SUPFAM" id="SSF46785">
    <property type="entry name" value="Winged helix' DNA-binding domain"/>
    <property type="match status" value="1"/>
</dbReference>
<dbReference type="PANTHER" id="PTHR43252:SF2">
    <property type="entry name" value="TRANSCRIPTION REGULATOR, PADR-LIKE FAMILY"/>
    <property type="match status" value="1"/>
</dbReference>
<feature type="region of interest" description="Disordered" evidence="1">
    <location>
        <begin position="1"/>
        <end position="66"/>
    </location>
</feature>
<feature type="compositionally biased region" description="Basic residues" evidence="1">
    <location>
        <begin position="57"/>
        <end position="66"/>
    </location>
</feature>
<feature type="domain" description="Transcription regulator PadR N-terminal" evidence="2">
    <location>
        <begin position="71"/>
        <end position="137"/>
    </location>
</feature>